<comment type="caution">
    <text evidence="1">The sequence shown here is derived from an EMBL/GenBank/DDBJ whole genome shotgun (WGS) entry which is preliminary data.</text>
</comment>
<sequence length="83" mass="9282">MVVLWEFWMTNGGQAISLKKMAATNLVVAKDMLLVCLVREATVTILNYIARAFGTKPPNLVDGLIGFQRRMVENLFLVVVNMP</sequence>
<evidence type="ECO:0000313" key="2">
    <source>
        <dbReference type="Proteomes" id="UP000030428"/>
    </source>
</evidence>
<reference evidence="1 2" key="1">
    <citation type="journal article" date="2016" name="Front. Microbiol.">
        <title>Single-Cell (Meta-)Genomics of a Dimorphic Candidatus Thiomargarita nelsonii Reveals Genomic Plasticity.</title>
        <authorList>
            <person name="Flood B.E."/>
            <person name="Fliss P."/>
            <person name="Jones D.S."/>
            <person name="Dick G.J."/>
            <person name="Jain S."/>
            <person name="Kaster A.K."/>
            <person name="Winkel M."/>
            <person name="Mussmann M."/>
            <person name="Bailey J."/>
        </authorList>
    </citation>
    <scope>NUCLEOTIDE SEQUENCE [LARGE SCALE GENOMIC DNA]</scope>
    <source>
        <strain evidence="1">Hydrate Ridge</strain>
    </source>
</reference>
<gene>
    <name evidence="1" type="ORF">PN36_03375</name>
</gene>
<evidence type="ECO:0000313" key="1">
    <source>
        <dbReference type="EMBL" id="KHD08884.2"/>
    </source>
</evidence>
<dbReference type="Proteomes" id="UP000030428">
    <property type="component" value="Unassembled WGS sequence"/>
</dbReference>
<dbReference type="AlphaFoldDB" id="A0A0A6PF45"/>
<name>A0A0A6PF45_9GAMM</name>
<dbReference type="EMBL" id="JSZA02000009">
    <property type="protein sequence ID" value="KHD08884.2"/>
    <property type="molecule type" value="Genomic_DNA"/>
</dbReference>
<proteinExistence type="predicted"/>
<organism evidence="1 2">
    <name type="scientific">Candidatus Thiomargarita nelsonii</name>
    <dbReference type="NCBI Taxonomy" id="1003181"/>
    <lineage>
        <taxon>Bacteria</taxon>
        <taxon>Pseudomonadati</taxon>
        <taxon>Pseudomonadota</taxon>
        <taxon>Gammaproteobacteria</taxon>
        <taxon>Thiotrichales</taxon>
        <taxon>Thiotrichaceae</taxon>
        <taxon>Thiomargarita</taxon>
    </lineage>
</organism>
<protein>
    <submittedName>
        <fullName evidence="1">Uncharacterized protein</fullName>
    </submittedName>
</protein>
<keyword evidence="2" id="KW-1185">Reference proteome</keyword>
<accession>A0A0A6PF45</accession>